<dbReference type="Pfam" id="PF04397">
    <property type="entry name" value="LytTR"/>
    <property type="match status" value="1"/>
</dbReference>
<reference evidence="3 4" key="1">
    <citation type="submission" date="2017-05" db="EMBL/GenBank/DDBJ databases">
        <authorList>
            <person name="Song R."/>
            <person name="Chenine A.L."/>
            <person name="Ruprecht R.M."/>
        </authorList>
    </citation>
    <scope>NUCLEOTIDE SEQUENCE [LARGE SCALE GENOMIC DNA]</scope>
    <source>
        <strain evidence="3 4">CECT 8898</strain>
    </source>
</reference>
<dbReference type="EMBL" id="FXYF01000002">
    <property type="protein sequence ID" value="SMX36323.1"/>
    <property type="molecule type" value="Genomic_DNA"/>
</dbReference>
<keyword evidence="1" id="KW-1133">Transmembrane helix</keyword>
<dbReference type="PROSITE" id="PS50930">
    <property type="entry name" value="HTH_LYTTR"/>
    <property type="match status" value="1"/>
</dbReference>
<keyword evidence="1" id="KW-0812">Transmembrane</keyword>
<dbReference type="OrthoDB" id="7028951at2"/>
<organism evidence="3 4">
    <name type="scientific">Maliponia aquimaris</name>
    <dbReference type="NCBI Taxonomy" id="1673631"/>
    <lineage>
        <taxon>Bacteria</taxon>
        <taxon>Pseudomonadati</taxon>
        <taxon>Pseudomonadota</taxon>
        <taxon>Alphaproteobacteria</taxon>
        <taxon>Rhodobacterales</taxon>
        <taxon>Paracoccaceae</taxon>
        <taxon>Maliponia</taxon>
    </lineage>
</organism>
<keyword evidence="4" id="KW-1185">Reference proteome</keyword>
<proteinExistence type="predicted"/>
<evidence type="ECO:0000259" key="2">
    <source>
        <dbReference type="PROSITE" id="PS50930"/>
    </source>
</evidence>
<gene>
    <name evidence="3" type="ORF">MAA8898_00830</name>
</gene>
<dbReference type="InterPro" id="IPR007492">
    <property type="entry name" value="LytTR_DNA-bd_dom"/>
</dbReference>
<dbReference type="Proteomes" id="UP000207598">
    <property type="component" value="Unassembled WGS sequence"/>
</dbReference>
<keyword evidence="1" id="KW-0472">Membrane</keyword>
<feature type="transmembrane region" description="Helical" evidence="1">
    <location>
        <begin position="101"/>
        <end position="122"/>
    </location>
</feature>
<dbReference type="RefSeq" id="WP_094019702.1">
    <property type="nucleotide sequence ID" value="NZ_FXYF01000002.1"/>
</dbReference>
<feature type="transmembrane region" description="Helical" evidence="1">
    <location>
        <begin position="60"/>
        <end position="80"/>
    </location>
</feature>
<sequence length="275" mass="30323">MTAPSPPTLTFFDILGGRFTLAPEEFVGLLRSKTTQTYLVAVYVLLLATDSPAILGRIHILLVLAVWCVVMGTFLAAVWLTVSAMARLQRLTGARIWPGPLIVLSALTPAIIAGEGLFYLAAQEPLGLRIVPDVLFFWLIAEMFGLIYFRYVRAHVDLRGAVAEAIPLPAERSIVIGAEPVPLSRLRHIEAREHHMHVTLDGQTLTFRARLGDIVAQTGPQDGFQPHRSWWVASRSARALLHDGNRHVLELEDGTRVPVARSRLDDVRRHLGAGA</sequence>
<evidence type="ECO:0000313" key="3">
    <source>
        <dbReference type="EMBL" id="SMX36323.1"/>
    </source>
</evidence>
<accession>A0A238K0P1</accession>
<protein>
    <submittedName>
        <fullName evidence="3">LytTr DNA-binding domain protein</fullName>
    </submittedName>
</protein>
<dbReference type="SMART" id="SM00850">
    <property type="entry name" value="LytTR"/>
    <property type="match status" value="1"/>
</dbReference>
<dbReference type="AlphaFoldDB" id="A0A238K0P1"/>
<dbReference type="GO" id="GO:0003677">
    <property type="term" value="F:DNA binding"/>
    <property type="evidence" value="ECO:0007669"/>
    <property type="project" value="UniProtKB-KW"/>
</dbReference>
<feature type="transmembrane region" description="Helical" evidence="1">
    <location>
        <begin position="134"/>
        <end position="151"/>
    </location>
</feature>
<keyword evidence="3" id="KW-0238">DNA-binding</keyword>
<feature type="domain" description="HTH LytTR-type" evidence="2">
    <location>
        <begin position="189"/>
        <end position="273"/>
    </location>
</feature>
<name>A0A238K0P1_9RHOB</name>
<dbReference type="Gene3D" id="2.40.50.1020">
    <property type="entry name" value="LytTr DNA-binding domain"/>
    <property type="match status" value="1"/>
</dbReference>
<evidence type="ECO:0000256" key="1">
    <source>
        <dbReference type="SAM" id="Phobius"/>
    </source>
</evidence>
<evidence type="ECO:0000313" key="4">
    <source>
        <dbReference type="Proteomes" id="UP000207598"/>
    </source>
</evidence>